<dbReference type="NCBIfam" id="TIGR01726">
    <property type="entry name" value="HEQRo_perm_3TM"/>
    <property type="match status" value="1"/>
</dbReference>
<comment type="subcellular location">
    <subcellularLocation>
        <location evidence="1 8">Cell membrane</location>
        <topology evidence="1 8">Multi-pass membrane protein</topology>
    </subcellularLocation>
</comment>
<dbReference type="InterPro" id="IPR043429">
    <property type="entry name" value="ArtM/GltK/GlnP/TcyL/YhdX-like"/>
</dbReference>
<keyword evidence="6 8" id="KW-1133">Transmembrane helix</keyword>
<gene>
    <name evidence="10" type="ORF">GCM10010124_27340</name>
</gene>
<comment type="similarity">
    <text evidence="8">Belongs to the binding-protein-dependent transport system permease family.</text>
</comment>
<protein>
    <recommendedName>
        <fullName evidence="9">ABC transmembrane type-1 domain-containing protein</fullName>
    </recommendedName>
</protein>
<evidence type="ECO:0000256" key="6">
    <source>
        <dbReference type="ARBA" id="ARBA00022989"/>
    </source>
</evidence>
<name>A0A8J3FKF7_9ACTN</name>
<reference evidence="10" key="2">
    <citation type="submission" date="2020-09" db="EMBL/GenBank/DDBJ databases">
        <authorList>
            <person name="Sun Q."/>
            <person name="Ohkuma M."/>
        </authorList>
    </citation>
    <scope>NUCLEOTIDE SEQUENCE</scope>
    <source>
        <strain evidence="10">JCM 3091</strain>
    </source>
</reference>
<evidence type="ECO:0000256" key="4">
    <source>
        <dbReference type="ARBA" id="ARBA00022692"/>
    </source>
</evidence>
<dbReference type="GO" id="GO:0022857">
    <property type="term" value="F:transmembrane transporter activity"/>
    <property type="evidence" value="ECO:0007669"/>
    <property type="project" value="InterPro"/>
</dbReference>
<dbReference type="InterPro" id="IPR010065">
    <property type="entry name" value="AA_ABC_transptr_permease_3TM"/>
</dbReference>
<reference evidence="10" key="1">
    <citation type="journal article" date="2014" name="Int. J. Syst. Evol. Microbiol.">
        <title>Complete genome sequence of Corynebacterium casei LMG S-19264T (=DSM 44701T), isolated from a smear-ripened cheese.</title>
        <authorList>
            <consortium name="US DOE Joint Genome Institute (JGI-PGF)"/>
            <person name="Walter F."/>
            <person name="Albersmeier A."/>
            <person name="Kalinowski J."/>
            <person name="Ruckert C."/>
        </authorList>
    </citation>
    <scope>NUCLEOTIDE SEQUENCE</scope>
    <source>
        <strain evidence="10">JCM 3091</strain>
    </source>
</reference>
<feature type="transmembrane region" description="Helical" evidence="8">
    <location>
        <begin position="222"/>
        <end position="240"/>
    </location>
</feature>
<dbReference type="Proteomes" id="UP000662200">
    <property type="component" value="Unassembled WGS sequence"/>
</dbReference>
<evidence type="ECO:0000256" key="2">
    <source>
        <dbReference type="ARBA" id="ARBA00022448"/>
    </source>
</evidence>
<sequence>MAGYLVFAAVLAGVALGADWGRLADAFFRPDIAAELFPEIITVALVNTLLFTGLAFAFGLVLGMALALMRLSSILPYRWFAIGYIELFRGLPSLLVLFMVGFGVPLAFPEAQIVGGVYGAVSFGLGLCAAAYMAETLRAGIQAVPKGQLEAARSLGMSHARAMVSIILPQAFRIVIPPLTNEFIMLTKDTSLAYVLGVTASSIEVTKFAGDALNRTVNATPLVVAGFVYLLITLPLSQLVQRLERRGNRRK</sequence>
<keyword evidence="3" id="KW-1003">Cell membrane</keyword>
<feature type="transmembrane region" description="Helical" evidence="8">
    <location>
        <begin position="40"/>
        <end position="66"/>
    </location>
</feature>
<feature type="domain" description="ABC transmembrane type-1" evidence="9">
    <location>
        <begin position="45"/>
        <end position="240"/>
    </location>
</feature>
<evidence type="ECO:0000259" key="9">
    <source>
        <dbReference type="PROSITE" id="PS50928"/>
    </source>
</evidence>
<evidence type="ECO:0000313" key="10">
    <source>
        <dbReference type="EMBL" id="GGK33143.1"/>
    </source>
</evidence>
<feature type="transmembrane region" description="Helical" evidence="8">
    <location>
        <begin position="113"/>
        <end position="134"/>
    </location>
</feature>
<evidence type="ECO:0000256" key="3">
    <source>
        <dbReference type="ARBA" id="ARBA00022475"/>
    </source>
</evidence>
<keyword evidence="4 8" id="KW-0812">Transmembrane</keyword>
<keyword evidence="2 8" id="KW-0813">Transport</keyword>
<dbReference type="InterPro" id="IPR000515">
    <property type="entry name" value="MetI-like"/>
</dbReference>
<keyword evidence="7 8" id="KW-0472">Membrane</keyword>
<keyword evidence="11" id="KW-1185">Reference proteome</keyword>
<evidence type="ECO:0000256" key="7">
    <source>
        <dbReference type="ARBA" id="ARBA00023136"/>
    </source>
</evidence>
<dbReference type="AlphaFoldDB" id="A0A8J3FKF7"/>
<accession>A0A8J3FKF7</accession>
<dbReference type="CDD" id="cd06261">
    <property type="entry name" value="TM_PBP2"/>
    <property type="match status" value="1"/>
</dbReference>
<dbReference type="EMBL" id="BMQC01000008">
    <property type="protein sequence ID" value="GGK33143.1"/>
    <property type="molecule type" value="Genomic_DNA"/>
</dbReference>
<dbReference type="PANTHER" id="PTHR30614:SF0">
    <property type="entry name" value="L-CYSTINE TRANSPORT SYSTEM PERMEASE PROTEIN TCYL"/>
    <property type="match status" value="1"/>
</dbReference>
<evidence type="ECO:0000256" key="5">
    <source>
        <dbReference type="ARBA" id="ARBA00022970"/>
    </source>
</evidence>
<keyword evidence="5" id="KW-0029">Amino-acid transport</keyword>
<dbReference type="Gene3D" id="1.10.3720.10">
    <property type="entry name" value="MetI-like"/>
    <property type="match status" value="1"/>
</dbReference>
<dbReference type="InterPro" id="IPR035906">
    <property type="entry name" value="MetI-like_sf"/>
</dbReference>
<proteinExistence type="inferred from homology"/>
<dbReference type="PROSITE" id="PS50928">
    <property type="entry name" value="ABC_TM1"/>
    <property type="match status" value="1"/>
</dbReference>
<feature type="transmembrane region" description="Helical" evidence="8">
    <location>
        <begin position="87"/>
        <end position="107"/>
    </location>
</feature>
<feature type="transmembrane region" description="Helical" evidence="8">
    <location>
        <begin position="155"/>
        <end position="176"/>
    </location>
</feature>
<evidence type="ECO:0000313" key="11">
    <source>
        <dbReference type="Proteomes" id="UP000662200"/>
    </source>
</evidence>
<evidence type="ECO:0000256" key="1">
    <source>
        <dbReference type="ARBA" id="ARBA00004651"/>
    </source>
</evidence>
<comment type="caution">
    <text evidence="10">The sequence shown here is derived from an EMBL/GenBank/DDBJ whole genome shotgun (WGS) entry which is preliminary data.</text>
</comment>
<dbReference type="SUPFAM" id="SSF161098">
    <property type="entry name" value="MetI-like"/>
    <property type="match status" value="1"/>
</dbReference>
<dbReference type="GO" id="GO:0043190">
    <property type="term" value="C:ATP-binding cassette (ABC) transporter complex"/>
    <property type="evidence" value="ECO:0007669"/>
    <property type="project" value="InterPro"/>
</dbReference>
<dbReference type="Pfam" id="PF00528">
    <property type="entry name" value="BPD_transp_1"/>
    <property type="match status" value="1"/>
</dbReference>
<dbReference type="GO" id="GO:0006865">
    <property type="term" value="P:amino acid transport"/>
    <property type="evidence" value="ECO:0007669"/>
    <property type="project" value="UniProtKB-KW"/>
</dbReference>
<evidence type="ECO:0000256" key="8">
    <source>
        <dbReference type="RuleBase" id="RU363032"/>
    </source>
</evidence>
<dbReference type="PANTHER" id="PTHR30614">
    <property type="entry name" value="MEMBRANE COMPONENT OF AMINO ACID ABC TRANSPORTER"/>
    <property type="match status" value="1"/>
</dbReference>
<organism evidence="10 11">
    <name type="scientific">Pilimelia terevasa</name>
    <dbReference type="NCBI Taxonomy" id="53372"/>
    <lineage>
        <taxon>Bacteria</taxon>
        <taxon>Bacillati</taxon>
        <taxon>Actinomycetota</taxon>
        <taxon>Actinomycetes</taxon>
        <taxon>Micromonosporales</taxon>
        <taxon>Micromonosporaceae</taxon>
        <taxon>Pilimelia</taxon>
    </lineage>
</organism>